<gene>
    <name evidence="2" type="ORF">AFK62_10040</name>
    <name evidence="3" type="ORF">BN137_1843</name>
</gene>
<dbReference type="PATRIC" id="fig|1073999.7.peg.2103"/>
<sequence length="145" mass="16212">MTLDELQQKYSGARAWGFGDSPHMADELGALVAHGVKRATCSDYHAWRQDAEPTLPGDYHIILNGAGEPLCVIRTHTLRLVKFCDVTAPLAALEGEGDLSLEYWRNEHEAFFTRAGCFAPDMALMFEEFELVERCLTTHSRAAVR</sequence>
<feature type="domain" description="ASCH" evidence="1">
    <location>
        <begin position="16"/>
        <end position="133"/>
    </location>
</feature>
<dbReference type="Proteomes" id="UP000009340">
    <property type="component" value="Unassembled WGS sequence"/>
</dbReference>
<dbReference type="SMART" id="SM01022">
    <property type="entry name" value="ASCH"/>
    <property type="match status" value="1"/>
</dbReference>
<dbReference type="AlphaFoldDB" id="K8A0V0"/>
<dbReference type="PIRSF" id="PIRSF021320">
    <property type="entry name" value="DUF984"/>
    <property type="match status" value="1"/>
</dbReference>
<dbReference type="EMBL" id="CP012264">
    <property type="protein sequence ID" value="ALB62821.1"/>
    <property type="molecule type" value="Genomic_DNA"/>
</dbReference>
<dbReference type="CDD" id="cd06553">
    <property type="entry name" value="ASCH_Ef3133_like"/>
    <property type="match status" value="1"/>
</dbReference>
<protein>
    <submittedName>
        <fullName evidence="2 3">Cytoplasmic protein</fullName>
    </submittedName>
</protein>
<dbReference type="Proteomes" id="UP000067320">
    <property type="component" value="Chromosome"/>
</dbReference>
<evidence type="ECO:0000313" key="4">
    <source>
        <dbReference type="Proteomes" id="UP000009340"/>
    </source>
</evidence>
<evidence type="ECO:0000313" key="5">
    <source>
        <dbReference type="Proteomes" id="UP000067320"/>
    </source>
</evidence>
<reference evidence="3" key="1">
    <citation type="submission" date="2012-07" db="EMBL/GenBank/DDBJ databases">
        <authorList>
            <person name="Cummings C."/>
        </authorList>
    </citation>
    <scope>NUCLEOTIDE SEQUENCE</scope>
    <source>
        <strain evidence="3">1330</strain>
    </source>
</reference>
<dbReference type="InterPro" id="IPR007374">
    <property type="entry name" value="ASCH_domain"/>
</dbReference>
<dbReference type="RefSeq" id="WP_007671458.1">
    <property type="nucleotide sequence ID" value="NZ_CAKW01000067.1"/>
</dbReference>
<dbReference type="InterPro" id="IPR015947">
    <property type="entry name" value="PUA-like_sf"/>
</dbReference>
<dbReference type="SUPFAM" id="SSF88697">
    <property type="entry name" value="PUA domain-like"/>
    <property type="match status" value="1"/>
</dbReference>
<organism evidence="3 4">
    <name type="scientific">Cronobacter condimenti 1330</name>
    <dbReference type="NCBI Taxonomy" id="1073999"/>
    <lineage>
        <taxon>Bacteria</taxon>
        <taxon>Pseudomonadati</taxon>
        <taxon>Pseudomonadota</taxon>
        <taxon>Gammaproteobacteria</taxon>
        <taxon>Enterobacterales</taxon>
        <taxon>Enterobacteriaceae</taxon>
        <taxon>Cronobacter</taxon>
    </lineage>
</organism>
<evidence type="ECO:0000259" key="1">
    <source>
        <dbReference type="SMART" id="SM01022"/>
    </source>
</evidence>
<dbReference type="OrthoDB" id="9807542at2"/>
<reference evidence="5" key="2">
    <citation type="submission" date="2015-07" db="EMBL/GenBank/DDBJ databases">
        <authorList>
            <person name="Moine D."/>
            <person name="Kassam M."/>
        </authorList>
    </citation>
    <scope>NUCLEOTIDE SEQUENCE [LARGE SCALE GENOMIC DNA]</scope>
    <source>
        <strain evidence="5">LMG 26250</strain>
    </source>
</reference>
<dbReference type="eggNOG" id="COG4405">
    <property type="taxonomic scope" value="Bacteria"/>
</dbReference>
<reference evidence="5" key="3">
    <citation type="submission" date="2015-09" db="EMBL/GenBank/DDBJ databases">
        <title>Cronobacter genome sequencing and assembly.</title>
        <authorList>
            <person name="Descombes P."/>
            <person name="Baert L."/>
            <person name="Ngom-Bru C."/>
            <person name="Barretto C."/>
        </authorList>
    </citation>
    <scope>NUCLEOTIDE SEQUENCE [LARGE SCALE GENOMIC DNA]</scope>
    <source>
        <strain evidence="5">LMG 26250</strain>
    </source>
</reference>
<evidence type="ECO:0000313" key="3">
    <source>
        <dbReference type="EMBL" id="CCJ72475.1"/>
    </source>
</evidence>
<dbReference type="Gene3D" id="3.10.400.10">
    <property type="entry name" value="Sulfate adenylyltransferase"/>
    <property type="match status" value="1"/>
</dbReference>
<dbReference type="KEGG" id="ccon:AFK62_10040"/>
<accession>K8A0V0</accession>
<proteinExistence type="predicted"/>
<keyword evidence="5" id="KW-1185">Reference proteome</keyword>
<evidence type="ECO:0000313" key="2">
    <source>
        <dbReference type="EMBL" id="ALB62821.1"/>
    </source>
</evidence>
<reference evidence="2 5" key="4">
    <citation type="journal article" date="2016" name="Genome Announc.">
        <title>Fully Closed Genome Sequences of Five Type Strains of the Genus Cronobacter and One Cronobacter sakazakii Strain.</title>
        <authorList>
            <person name="Moine D."/>
            <person name="Kassam M."/>
            <person name="Baert L."/>
            <person name="Tang Y."/>
            <person name="Barretto C."/>
            <person name="Ngom Bru C."/>
            <person name="Klijn A."/>
            <person name="Descombes P."/>
        </authorList>
    </citation>
    <scope>NUCLEOTIDE SEQUENCE [LARGE SCALE GENOMIC DNA]</scope>
    <source>
        <strain evidence="2 5">LMG 26250</strain>
    </source>
</reference>
<dbReference type="Pfam" id="PF04266">
    <property type="entry name" value="ASCH"/>
    <property type="match status" value="1"/>
</dbReference>
<dbReference type="InterPro" id="IPR009326">
    <property type="entry name" value="DUF984"/>
</dbReference>
<dbReference type="PANTHER" id="PTHR39203:SF1">
    <property type="entry name" value="CYTOPLASMIC PROTEIN"/>
    <property type="match status" value="1"/>
</dbReference>
<name>K8A0V0_9ENTR</name>
<dbReference type="PANTHER" id="PTHR39203">
    <property type="entry name" value="CYTOPLASMIC PROTEIN-RELATED"/>
    <property type="match status" value="1"/>
</dbReference>
<dbReference type="EMBL" id="CAKW01000067">
    <property type="protein sequence ID" value="CCJ72475.1"/>
    <property type="molecule type" value="Genomic_DNA"/>
</dbReference>